<reference evidence="8" key="1">
    <citation type="submission" date="2017-09" db="EMBL/GenBank/DDBJ databases">
        <title>Contemporary evolution of a Lepidopteran species, Heliothis virescens, in response to modern agricultural practices.</title>
        <authorList>
            <person name="Fritz M.L."/>
            <person name="Deyonke A.M."/>
            <person name="Papanicolaou A."/>
            <person name="Micinski S."/>
            <person name="Westbrook J."/>
            <person name="Gould F."/>
        </authorList>
    </citation>
    <scope>NUCLEOTIDE SEQUENCE [LARGE SCALE GENOMIC DNA]</scope>
    <source>
        <strain evidence="8">HvINT-</strain>
        <tissue evidence="8">Whole body</tissue>
    </source>
</reference>
<dbReference type="Gene3D" id="2.40.10.10">
    <property type="entry name" value="Trypsin-like serine proteases"/>
    <property type="match status" value="3"/>
</dbReference>
<feature type="signal peptide" evidence="6">
    <location>
        <begin position="1"/>
        <end position="22"/>
    </location>
</feature>
<feature type="compositionally biased region" description="Acidic residues" evidence="5">
    <location>
        <begin position="1006"/>
        <end position="1024"/>
    </location>
</feature>
<feature type="compositionally biased region" description="Low complexity" evidence="5">
    <location>
        <begin position="869"/>
        <end position="880"/>
    </location>
</feature>
<dbReference type="STRING" id="7102.A0A2A4J090"/>
<dbReference type="PANTHER" id="PTHR24276:SF91">
    <property type="entry name" value="AT26814P-RELATED"/>
    <property type="match status" value="1"/>
</dbReference>
<evidence type="ECO:0000256" key="3">
    <source>
        <dbReference type="ARBA" id="ARBA00022825"/>
    </source>
</evidence>
<keyword evidence="4" id="KW-1015">Disulfide bond</keyword>
<dbReference type="EMBL" id="NWSH01004166">
    <property type="protein sequence ID" value="PCG65411.1"/>
    <property type="molecule type" value="Genomic_DNA"/>
</dbReference>
<dbReference type="InterPro" id="IPR050430">
    <property type="entry name" value="Peptidase_S1"/>
</dbReference>
<evidence type="ECO:0000256" key="5">
    <source>
        <dbReference type="SAM" id="MobiDB-lite"/>
    </source>
</evidence>
<feature type="compositionally biased region" description="Basic residues" evidence="5">
    <location>
        <begin position="828"/>
        <end position="867"/>
    </location>
</feature>
<feature type="region of interest" description="Disordered" evidence="5">
    <location>
        <begin position="820"/>
        <end position="888"/>
    </location>
</feature>
<dbReference type="CDD" id="cd00190">
    <property type="entry name" value="Tryp_SPc"/>
    <property type="match status" value="1"/>
</dbReference>
<dbReference type="PROSITE" id="PS50240">
    <property type="entry name" value="TRYPSIN_DOM"/>
    <property type="match status" value="2"/>
</dbReference>
<gene>
    <name evidence="8" type="ORF">B5V51_9247</name>
</gene>
<proteinExistence type="predicted"/>
<dbReference type="GO" id="GO:0006508">
    <property type="term" value="P:proteolysis"/>
    <property type="evidence" value="ECO:0007669"/>
    <property type="project" value="UniProtKB-KW"/>
</dbReference>
<dbReference type="Pfam" id="PF00089">
    <property type="entry name" value="Trypsin"/>
    <property type="match status" value="2"/>
</dbReference>
<evidence type="ECO:0000256" key="6">
    <source>
        <dbReference type="SAM" id="SignalP"/>
    </source>
</evidence>
<keyword evidence="2" id="KW-0378">Hydrolase</keyword>
<feature type="domain" description="Peptidase S1" evidence="7">
    <location>
        <begin position="490"/>
        <end position="731"/>
    </location>
</feature>
<dbReference type="InterPro" id="IPR009003">
    <property type="entry name" value="Peptidase_S1_PA"/>
</dbReference>
<dbReference type="PANTHER" id="PTHR24276">
    <property type="entry name" value="POLYSERASE-RELATED"/>
    <property type="match status" value="1"/>
</dbReference>
<accession>A0A2A4J090</accession>
<name>A0A2A4J090_HELVI</name>
<dbReference type="SUPFAM" id="SSF50494">
    <property type="entry name" value="Trypsin-like serine proteases"/>
    <property type="match status" value="2"/>
</dbReference>
<evidence type="ECO:0000259" key="7">
    <source>
        <dbReference type="PROSITE" id="PS50240"/>
    </source>
</evidence>
<keyword evidence="6" id="KW-0732">Signal</keyword>
<dbReference type="AlphaFoldDB" id="A0A2A4J090"/>
<feature type="domain" description="Peptidase S1" evidence="7">
    <location>
        <begin position="203"/>
        <end position="391"/>
    </location>
</feature>
<evidence type="ECO:0000256" key="1">
    <source>
        <dbReference type="ARBA" id="ARBA00022670"/>
    </source>
</evidence>
<dbReference type="InterPro" id="IPR001254">
    <property type="entry name" value="Trypsin_dom"/>
</dbReference>
<feature type="region of interest" description="Disordered" evidence="5">
    <location>
        <begin position="900"/>
        <end position="945"/>
    </location>
</feature>
<evidence type="ECO:0000256" key="2">
    <source>
        <dbReference type="ARBA" id="ARBA00022801"/>
    </source>
</evidence>
<evidence type="ECO:0000256" key="4">
    <source>
        <dbReference type="ARBA" id="ARBA00023157"/>
    </source>
</evidence>
<dbReference type="GO" id="GO:0004252">
    <property type="term" value="F:serine-type endopeptidase activity"/>
    <property type="evidence" value="ECO:0007669"/>
    <property type="project" value="InterPro"/>
</dbReference>
<feature type="compositionally biased region" description="Basic and acidic residues" evidence="5">
    <location>
        <begin position="929"/>
        <end position="943"/>
    </location>
</feature>
<keyword evidence="1" id="KW-0645">Protease</keyword>
<feature type="compositionally biased region" description="Low complexity" evidence="5">
    <location>
        <begin position="980"/>
        <end position="989"/>
    </location>
</feature>
<dbReference type="InterPro" id="IPR043504">
    <property type="entry name" value="Peptidase_S1_PA_chymotrypsin"/>
</dbReference>
<feature type="compositionally biased region" description="Basic residues" evidence="5">
    <location>
        <begin position="1030"/>
        <end position="1039"/>
    </location>
</feature>
<feature type="chain" id="PRO_5013331473" description="Peptidase S1 domain-containing protein" evidence="6">
    <location>
        <begin position="23"/>
        <end position="1054"/>
    </location>
</feature>
<dbReference type="SMART" id="SM00020">
    <property type="entry name" value="Tryp_SPc"/>
    <property type="match status" value="2"/>
</dbReference>
<organism evidence="8">
    <name type="scientific">Heliothis virescens</name>
    <name type="common">Tobacco budworm moth</name>
    <dbReference type="NCBI Taxonomy" id="7102"/>
    <lineage>
        <taxon>Eukaryota</taxon>
        <taxon>Metazoa</taxon>
        <taxon>Ecdysozoa</taxon>
        <taxon>Arthropoda</taxon>
        <taxon>Hexapoda</taxon>
        <taxon>Insecta</taxon>
        <taxon>Pterygota</taxon>
        <taxon>Neoptera</taxon>
        <taxon>Endopterygota</taxon>
        <taxon>Lepidoptera</taxon>
        <taxon>Glossata</taxon>
        <taxon>Ditrysia</taxon>
        <taxon>Noctuoidea</taxon>
        <taxon>Noctuidae</taxon>
        <taxon>Heliothinae</taxon>
        <taxon>Heliothis</taxon>
    </lineage>
</organism>
<comment type="caution">
    <text evidence="8">The sequence shown here is derived from an EMBL/GenBank/DDBJ whole genome shotgun (WGS) entry which is preliminary data.</text>
</comment>
<keyword evidence="3" id="KW-0720">Serine protease</keyword>
<protein>
    <recommendedName>
        <fullName evidence="7">Peptidase S1 domain-containing protein</fullName>
    </recommendedName>
</protein>
<sequence>MFVSTCITLCLTFVYIPVQIRCAAESPAEDSYGIIGTESAIRNTVNDLFSTLKIKEVQQGHKLKQYSAVHNFFVSVTLQDHDNLKEISRLTRGDYDNGTRVFIAQLNEVLKYDKDNKTDDESDSVYVTTLIEKFLSSLDELKENNGLKNTTKFFDINEAIIKHFSKVENELENVTSLTEGIYSSKTLLDPFAYWKPGVHTRRIFGGESVKIERFPFMASVQFFKKFQCGGSIIKSDLVITSASCLQLAWNNRYFRENPSFLSVQVGSTFYDYGGENIPIMEIYFYPNYNPKNLRHNLAIMRLMRALLFGQEYKRIKKIDFDRTPLPMPVNTDGITIVGWGAQKKDAGGPGISKGLLMGIISFGSPTCGATDAPTVFTKLGFYTDWIEEIMGMLNEVLKYDKDNKTDDESDSVYVTTLIEKFLSSLDELKENNGLKNTTKFFDINEAIIKHFSKVENELENVTSLTEGIYSSKTLLDPFAYWKPGVHTRRIFGGESVKIERFPFMASVQFFKKFQCGGSIIKSDLVITSASCLQLAWNNRYFRENPSFLSVQVGSTFYDYGGENIPIMEIYFYPNYNPKNLRHNLAIMRLMRALLFGQEYKRIKKIDFDRTPLPMPVNTDGITIVGWGAQKISNINENSRKNRLTFSVLDFFPLHECQEIYSKEYVTSRNFCAGFFSKGGGACNKDAGGPGISKGLLMGIISFGSPTCGATDAPTVFTKLGFYTDWIEEIMGMETAQANIGTTKLQRGIPTMNFPLTVSRPATKRITPITIQTAGLSEENTITLPPPAHYHDLRMKAKGIDKSDPFKGFIATVFNGTEKLKHKTESYTKKHNKKSKPNKALRSKGKKRLKNSNKRKKSRHHQRMKKRAITTTPTYYDSSDYYTEEEEEEEEEVTNMIEHKYTNLNKQTSPGERKNTIPIFDDDANINNVRESDDSSSEKNEHGNFKPSKLYLAEIVKKEMKKQNYEIQRAKRDKEEIYSNESGESSYSDDTYSESKDDKGSKSNSNDETEDVTDYDSYSYEDDESNDGRKTKSRNSTRKLLKMLAETDNIYELFS</sequence>
<evidence type="ECO:0000313" key="8">
    <source>
        <dbReference type="EMBL" id="PCG65411.1"/>
    </source>
</evidence>
<feature type="region of interest" description="Disordered" evidence="5">
    <location>
        <begin position="970"/>
        <end position="1039"/>
    </location>
</feature>